<keyword evidence="6 10" id="KW-1133">Transmembrane helix</keyword>
<dbReference type="Pfam" id="PF04161">
    <property type="entry name" value="Arv1"/>
    <property type="match status" value="1"/>
</dbReference>
<dbReference type="KEGG" id="vpo:Kpol_1043p50"/>
<dbReference type="GO" id="GO:0097036">
    <property type="term" value="P:regulation of plasma membrane sterol distribution"/>
    <property type="evidence" value="ECO:0007669"/>
    <property type="project" value="UniProtKB-UniRule"/>
</dbReference>
<dbReference type="HOGENOM" id="CLU_057366_2_0_1"/>
<feature type="transmembrane region" description="Helical" evidence="10">
    <location>
        <begin position="234"/>
        <end position="255"/>
    </location>
</feature>
<dbReference type="GO" id="GO:0005789">
    <property type="term" value="C:endoplasmic reticulum membrane"/>
    <property type="evidence" value="ECO:0007669"/>
    <property type="project" value="UniProtKB-SubCell"/>
</dbReference>
<dbReference type="PANTHER" id="PTHR14467">
    <property type="entry name" value="ARV1"/>
    <property type="match status" value="1"/>
</dbReference>
<dbReference type="RefSeq" id="XP_001645718.1">
    <property type="nucleotide sequence ID" value="XM_001645668.1"/>
</dbReference>
<comment type="function">
    <text evidence="10">Regulates also the sphingolipid metabolism.</text>
</comment>
<dbReference type="GeneID" id="5546113"/>
<dbReference type="EMBL" id="DS480397">
    <property type="protein sequence ID" value="EDO17860.1"/>
    <property type="molecule type" value="Genomic_DNA"/>
</dbReference>
<evidence type="ECO:0000313" key="11">
    <source>
        <dbReference type="EMBL" id="EDO17860.1"/>
    </source>
</evidence>
<dbReference type="GO" id="GO:0032366">
    <property type="term" value="P:intracellular sterol transport"/>
    <property type="evidence" value="ECO:0007669"/>
    <property type="project" value="UniProtKB-UniRule"/>
</dbReference>
<comment type="function">
    <text evidence="10">Mediator of sterol homeostasis involved in sterol uptake, trafficking and distribution into membranes.</text>
</comment>
<dbReference type="GO" id="GO:0030148">
    <property type="term" value="P:sphingolipid biosynthetic process"/>
    <property type="evidence" value="ECO:0007669"/>
    <property type="project" value="EnsemblFungi"/>
</dbReference>
<protein>
    <recommendedName>
        <fullName evidence="10">Protein ARV</fullName>
    </recommendedName>
</protein>
<dbReference type="FunCoup" id="A7TIR8">
    <property type="interactions" value="40"/>
</dbReference>
<keyword evidence="3 10" id="KW-0813">Transport</keyword>
<evidence type="ECO:0000313" key="12">
    <source>
        <dbReference type="Proteomes" id="UP000000267"/>
    </source>
</evidence>
<keyword evidence="4 10" id="KW-0812">Transmembrane</keyword>
<dbReference type="GO" id="GO:0000139">
    <property type="term" value="C:Golgi membrane"/>
    <property type="evidence" value="ECO:0007669"/>
    <property type="project" value="UniProtKB-SubCell"/>
</dbReference>
<evidence type="ECO:0000256" key="2">
    <source>
        <dbReference type="ARBA" id="ARBA00009187"/>
    </source>
</evidence>
<evidence type="ECO:0000256" key="8">
    <source>
        <dbReference type="ARBA" id="ARBA00023098"/>
    </source>
</evidence>
<comment type="similarity">
    <text evidence="2 10">Belongs to the ARV1 family.</text>
</comment>
<feature type="transmembrane region" description="Helical" evidence="10">
    <location>
        <begin position="156"/>
        <end position="179"/>
    </location>
</feature>
<keyword evidence="7 10" id="KW-0445">Lipid transport</keyword>
<evidence type="ECO:0000256" key="6">
    <source>
        <dbReference type="ARBA" id="ARBA00022989"/>
    </source>
</evidence>
<dbReference type="OMA" id="VYLTWAY"/>
<keyword evidence="5 10" id="KW-0256">Endoplasmic reticulum</keyword>
<keyword evidence="10" id="KW-0746">Sphingolipid metabolism</keyword>
<evidence type="ECO:0000256" key="9">
    <source>
        <dbReference type="ARBA" id="ARBA00023136"/>
    </source>
</evidence>
<keyword evidence="10" id="KW-0333">Golgi apparatus</keyword>
<reference evidence="11 12" key="1">
    <citation type="journal article" date="2007" name="Proc. Natl. Acad. Sci. U.S.A.">
        <title>Independent sorting-out of thousands of duplicated gene pairs in two yeast species descended from a whole-genome duplication.</title>
        <authorList>
            <person name="Scannell D.R."/>
            <person name="Frank A.C."/>
            <person name="Conant G.C."/>
            <person name="Byrne K.P."/>
            <person name="Woolfit M."/>
            <person name="Wolfe K.H."/>
        </authorList>
    </citation>
    <scope>NUCLEOTIDE SEQUENCE [LARGE SCALE GENOMIC DNA]</scope>
    <source>
        <strain evidence="12">ATCC 22028 / DSM 70294 / BCRC 21397 / CBS 2163 / NBRC 10782 / NRRL Y-8283 / UCD 57-17</strain>
    </source>
</reference>
<dbReference type="PhylomeDB" id="A7TIR8"/>
<accession>A7TIR8</accession>
<keyword evidence="8 10" id="KW-0443">Lipid metabolism</keyword>
<name>A7TIR8_VANPO</name>
<evidence type="ECO:0000256" key="7">
    <source>
        <dbReference type="ARBA" id="ARBA00023055"/>
    </source>
</evidence>
<proteinExistence type="inferred from homology"/>
<keyword evidence="12" id="KW-1185">Reference proteome</keyword>
<gene>
    <name evidence="11" type="ORF">Kpol_1043p50</name>
</gene>
<dbReference type="InParanoid" id="A7TIR8"/>
<comment type="subcellular location">
    <subcellularLocation>
        <location evidence="1 10">Endoplasmic reticulum membrane</location>
        <topology evidence="1 10">Multi-pass membrane protein</topology>
    </subcellularLocation>
    <subcellularLocation>
        <location evidence="10">Golgi apparatus membrane</location>
        <topology evidence="10">Multi-pass membrane protein</topology>
    </subcellularLocation>
</comment>
<evidence type="ECO:0000256" key="5">
    <source>
        <dbReference type="ARBA" id="ARBA00022824"/>
    </source>
</evidence>
<dbReference type="eggNOG" id="KOG3134">
    <property type="taxonomic scope" value="Eukaryota"/>
</dbReference>
<dbReference type="GO" id="GO:0016125">
    <property type="term" value="P:sterol metabolic process"/>
    <property type="evidence" value="ECO:0007669"/>
    <property type="project" value="UniProtKB-UniRule"/>
</dbReference>
<dbReference type="GO" id="GO:0006506">
    <property type="term" value="P:GPI anchor biosynthetic process"/>
    <property type="evidence" value="ECO:0007669"/>
    <property type="project" value="EnsemblFungi"/>
</dbReference>
<evidence type="ECO:0000256" key="10">
    <source>
        <dbReference type="RuleBase" id="RU368065"/>
    </source>
</evidence>
<feature type="transmembrane region" description="Helical" evidence="10">
    <location>
        <begin position="191"/>
        <end position="214"/>
    </location>
</feature>
<evidence type="ECO:0000256" key="4">
    <source>
        <dbReference type="ARBA" id="ARBA00022692"/>
    </source>
</evidence>
<dbReference type="OrthoDB" id="2192830at2759"/>
<sequence>MICIECTKHAESLYTVYSNKHIQLTDCKNCNQVTDRYIEIDNVLLFMDLLLLKPGAYRHLVFNSLELKLSKYPESLPVEGSPQEKSKIIYSNFKNWIVKFDTTNRFWILLVAFEVYLTWSAEEHIYGLNQQRVKDDKYLLLNRILSADPLNQYLSYAGYCIVDMLIFYYLILFCVLRGLQWGKEMKYRREILSYTILLSYGAKIFPILMLIWPYDTFFSMNVIQWVANLYLIESLRIVTRLPYTSILSIFILVTIMKGTISRLFLISCFGSSIDEIKLMINSEIQFLLQKFNVSTNFL</sequence>
<evidence type="ECO:0000256" key="1">
    <source>
        <dbReference type="ARBA" id="ARBA00004477"/>
    </source>
</evidence>
<organism evidence="12">
    <name type="scientific">Vanderwaltozyma polyspora (strain ATCC 22028 / DSM 70294 / BCRC 21397 / CBS 2163 / NBRC 10782 / NRRL Y-8283 / UCD 57-17)</name>
    <name type="common">Kluyveromyces polysporus</name>
    <dbReference type="NCBI Taxonomy" id="436907"/>
    <lineage>
        <taxon>Eukaryota</taxon>
        <taxon>Fungi</taxon>
        <taxon>Dikarya</taxon>
        <taxon>Ascomycota</taxon>
        <taxon>Saccharomycotina</taxon>
        <taxon>Saccharomycetes</taxon>
        <taxon>Saccharomycetales</taxon>
        <taxon>Saccharomycetaceae</taxon>
        <taxon>Vanderwaltozyma</taxon>
    </lineage>
</organism>
<dbReference type="GO" id="GO:0035621">
    <property type="term" value="P:ER to Golgi ceramide transport"/>
    <property type="evidence" value="ECO:0007669"/>
    <property type="project" value="EnsemblFungi"/>
</dbReference>
<keyword evidence="9 10" id="KW-0472">Membrane</keyword>
<dbReference type="PANTHER" id="PTHR14467:SF0">
    <property type="entry name" value="PROTEIN ARV1"/>
    <property type="match status" value="1"/>
</dbReference>
<dbReference type="AlphaFoldDB" id="A7TIR8"/>
<dbReference type="STRING" id="436907.A7TIR8"/>
<dbReference type="InterPro" id="IPR007290">
    <property type="entry name" value="Arv1"/>
</dbReference>
<dbReference type="GO" id="GO:0006897">
    <property type="term" value="P:endocytosis"/>
    <property type="evidence" value="ECO:0007669"/>
    <property type="project" value="EnsemblFungi"/>
</dbReference>
<dbReference type="Proteomes" id="UP000000267">
    <property type="component" value="Unassembled WGS sequence"/>
</dbReference>
<dbReference type="GO" id="GO:0035376">
    <property type="term" value="P:sterol import"/>
    <property type="evidence" value="ECO:0007669"/>
    <property type="project" value="EnsemblFungi"/>
</dbReference>
<evidence type="ECO:0000256" key="3">
    <source>
        <dbReference type="ARBA" id="ARBA00022448"/>
    </source>
</evidence>
<dbReference type="GO" id="GO:0032541">
    <property type="term" value="C:cortical endoplasmic reticulum"/>
    <property type="evidence" value="ECO:0007669"/>
    <property type="project" value="EnsemblFungi"/>
</dbReference>